<dbReference type="Pfam" id="PF00989">
    <property type="entry name" value="PAS"/>
    <property type="match status" value="1"/>
</dbReference>
<keyword evidence="4" id="KW-0902">Two-component regulatory system</keyword>
<accession>A0ABT7AJE1</accession>
<evidence type="ECO:0000313" key="10">
    <source>
        <dbReference type="EMBL" id="MDJ1159488.1"/>
    </source>
</evidence>
<dbReference type="SUPFAM" id="SSF55785">
    <property type="entry name" value="PYP-like sensor domain (PAS domain)"/>
    <property type="match status" value="1"/>
</dbReference>
<proteinExistence type="predicted"/>
<feature type="domain" description="Histidine kinase" evidence="7">
    <location>
        <begin position="192"/>
        <end position="409"/>
    </location>
</feature>
<name>A0ABT7AJE1_9HYPH</name>
<dbReference type="SMART" id="SM00388">
    <property type="entry name" value="HisKA"/>
    <property type="match status" value="1"/>
</dbReference>
<keyword evidence="6" id="KW-0175">Coiled coil</keyword>
<feature type="domain" description="Response regulatory" evidence="8">
    <location>
        <begin position="566"/>
        <end position="692"/>
    </location>
</feature>
<feature type="domain" description="PAS" evidence="9">
    <location>
        <begin position="60"/>
        <end position="104"/>
    </location>
</feature>
<dbReference type="Gene3D" id="3.30.565.10">
    <property type="entry name" value="Histidine kinase-like ATPase, C-terminal domain"/>
    <property type="match status" value="1"/>
</dbReference>
<dbReference type="Pfam" id="PF00512">
    <property type="entry name" value="HisKA"/>
    <property type="match status" value="1"/>
</dbReference>
<dbReference type="SUPFAM" id="SSF52172">
    <property type="entry name" value="CheY-like"/>
    <property type="match status" value="2"/>
</dbReference>
<dbReference type="InterPro" id="IPR003594">
    <property type="entry name" value="HATPase_dom"/>
</dbReference>
<keyword evidence="10" id="KW-0067">ATP-binding</keyword>
<evidence type="ECO:0000313" key="11">
    <source>
        <dbReference type="Proteomes" id="UP001321492"/>
    </source>
</evidence>
<dbReference type="InterPro" id="IPR004358">
    <property type="entry name" value="Sig_transdc_His_kin-like_C"/>
</dbReference>
<evidence type="ECO:0000256" key="3">
    <source>
        <dbReference type="ARBA" id="ARBA00022553"/>
    </source>
</evidence>
<dbReference type="CDD" id="cd00082">
    <property type="entry name" value="HisKA"/>
    <property type="match status" value="1"/>
</dbReference>
<organism evidence="10 11">
    <name type="scientific">Chelatococcus albus</name>
    <dbReference type="NCBI Taxonomy" id="3047466"/>
    <lineage>
        <taxon>Bacteria</taxon>
        <taxon>Pseudomonadati</taxon>
        <taxon>Pseudomonadota</taxon>
        <taxon>Alphaproteobacteria</taxon>
        <taxon>Hyphomicrobiales</taxon>
        <taxon>Chelatococcaceae</taxon>
        <taxon>Chelatococcus</taxon>
    </lineage>
</organism>
<dbReference type="SUPFAM" id="SSF55874">
    <property type="entry name" value="ATPase domain of HSP90 chaperone/DNA topoisomerase II/histidine kinase"/>
    <property type="match status" value="1"/>
</dbReference>
<dbReference type="Gene3D" id="3.40.50.2300">
    <property type="match status" value="2"/>
</dbReference>
<feature type="coiled-coil region" evidence="6">
    <location>
        <begin position="165"/>
        <end position="192"/>
    </location>
</feature>
<dbReference type="InterPro" id="IPR000014">
    <property type="entry name" value="PAS"/>
</dbReference>
<comment type="caution">
    <text evidence="10">The sequence shown here is derived from an EMBL/GenBank/DDBJ whole genome shotgun (WGS) entry which is preliminary data.</text>
</comment>
<dbReference type="InterPro" id="IPR005467">
    <property type="entry name" value="His_kinase_dom"/>
</dbReference>
<dbReference type="CDD" id="cd17546">
    <property type="entry name" value="REC_hyHK_CKI1_RcsC-like"/>
    <property type="match status" value="1"/>
</dbReference>
<comment type="catalytic activity">
    <reaction evidence="1">
        <text>ATP + protein L-histidine = ADP + protein N-phospho-L-histidine.</text>
        <dbReference type="EC" id="2.7.13.3"/>
    </reaction>
</comment>
<dbReference type="GO" id="GO:0005524">
    <property type="term" value="F:ATP binding"/>
    <property type="evidence" value="ECO:0007669"/>
    <property type="project" value="UniProtKB-KW"/>
</dbReference>
<dbReference type="InterPro" id="IPR013767">
    <property type="entry name" value="PAS_fold"/>
</dbReference>
<dbReference type="InterPro" id="IPR011006">
    <property type="entry name" value="CheY-like_superfamily"/>
</dbReference>
<evidence type="ECO:0000259" key="8">
    <source>
        <dbReference type="PROSITE" id="PS50110"/>
    </source>
</evidence>
<protein>
    <recommendedName>
        <fullName evidence="2">histidine kinase</fullName>
        <ecNumber evidence="2">2.7.13.3</ecNumber>
    </recommendedName>
</protein>
<dbReference type="PANTHER" id="PTHR45339">
    <property type="entry name" value="HYBRID SIGNAL TRANSDUCTION HISTIDINE KINASE J"/>
    <property type="match status" value="1"/>
</dbReference>
<evidence type="ECO:0000256" key="5">
    <source>
        <dbReference type="PROSITE-ProRule" id="PRU00169"/>
    </source>
</evidence>
<dbReference type="NCBIfam" id="TIGR00229">
    <property type="entry name" value="sensory_box"/>
    <property type="match status" value="1"/>
</dbReference>
<dbReference type="EMBL" id="JASJEV010000010">
    <property type="protein sequence ID" value="MDJ1159488.1"/>
    <property type="molecule type" value="Genomic_DNA"/>
</dbReference>
<keyword evidence="11" id="KW-1185">Reference proteome</keyword>
<dbReference type="InterPro" id="IPR035965">
    <property type="entry name" value="PAS-like_dom_sf"/>
</dbReference>
<dbReference type="SMART" id="SM00091">
    <property type="entry name" value="PAS"/>
    <property type="match status" value="1"/>
</dbReference>
<dbReference type="PRINTS" id="PR00344">
    <property type="entry name" value="BCTRLSENSOR"/>
</dbReference>
<evidence type="ECO:0000259" key="7">
    <source>
        <dbReference type="PROSITE" id="PS50109"/>
    </source>
</evidence>
<dbReference type="SUPFAM" id="SSF47384">
    <property type="entry name" value="Homodimeric domain of signal transducing histidine kinase"/>
    <property type="match status" value="1"/>
</dbReference>
<evidence type="ECO:0000256" key="2">
    <source>
        <dbReference type="ARBA" id="ARBA00012438"/>
    </source>
</evidence>
<keyword evidence="3 5" id="KW-0597">Phosphoprotein</keyword>
<sequence>MELAPTSIDTAVLVVAAFLTGAAAAAFGVWRRRQRPAEAGARLEAEIERLHDALWEMSESEQRYRSLIEAQGDIIVRRDGTGRITYANDAFARLAHRPRETLIGSAYALPVRESEPGRPGTDGAWLVDEAIEVEGGLRWIAWIETPVVTAAGSERQRVGRDVTERIAAEQALEEARARAEAANEAKSRFLATVSHEVRTPLNGILGMADLLADTPLDPEQTTYVRAIRTSGTALLSLIDEILDFSKIEAGKLALTAEPFDLHSLVEGVVELLAPRAQDKGLEIAASIAPDVPRRVVGDGDRLRQVMMNLAGNAVKFTTSGGVGVSLSRAADGGLAFAVADTGPGIAPERLDAIFGEFEQGDDSASRAHGGTGLGLAISRRIVERMGGRLSVTSELGRGSHFSFTLPLPAADDTGRGFSTEGIAGRRVLIVAQSPFEAPFLAARLTEAGAEVRIRATAEEAERDFATERAYDIVIVDYALGDEAARRLATAAREAGARRRLVLLSPFERRGVGSPTATGFDGYLVKPVRVRSLFEQAVATTSSAAAALAALAASPAVVAREGDESVRVLLAEDNEINALLALKMLQFLGAEADWARDGAAALARLEAALAGAAPPYDLVLLDVRMPEIDGLEVVRRLRAREAALGVALGTRIVMLTANAFDEDRAAARAAGADGFLAKPLDRDRLRHWLAAGRGPRAVAG</sequence>
<dbReference type="CDD" id="cd16922">
    <property type="entry name" value="HATPase_EvgS-ArcB-TorS-like"/>
    <property type="match status" value="1"/>
</dbReference>
<dbReference type="Proteomes" id="UP001321492">
    <property type="component" value="Unassembled WGS sequence"/>
</dbReference>
<dbReference type="Pfam" id="PF02518">
    <property type="entry name" value="HATPase_c"/>
    <property type="match status" value="1"/>
</dbReference>
<keyword evidence="10" id="KW-0547">Nucleotide-binding</keyword>
<feature type="modified residue" description="4-aspartylphosphate" evidence="5">
    <location>
        <position position="621"/>
    </location>
</feature>
<gene>
    <name evidence="10" type="ORF">QNA08_14715</name>
</gene>
<dbReference type="PROSITE" id="PS50112">
    <property type="entry name" value="PAS"/>
    <property type="match status" value="1"/>
</dbReference>
<dbReference type="PANTHER" id="PTHR45339:SF1">
    <property type="entry name" value="HYBRID SIGNAL TRANSDUCTION HISTIDINE KINASE J"/>
    <property type="match status" value="1"/>
</dbReference>
<dbReference type="InterPro" id="IPR003661">
    <property type="entry name" value="HisK_dim/P_dom"/>
</dbReference>
<dbReference type="PROSITE" id="PS50109">
    <property type="entry name" value="HIS_KIN"/>
    <property type="match status" value="1"/>
</dbReference>
<dbReference type="Gene3D" id="1.10.287.130">
    <property type="match status" value="1"/>
</dbReference>
<dbReference type="SMART" id="SM00448">
    <property type="entry name" value="REC"/>
    <property type="match status" value="2"/>
</dbReference>
<reference evidence="10 11" key="1">
    <citation type="submission" date="2023-05" db="EMBL/GenBank/DDBJ databases">
        <title>Chelatococcus sp. nov., a moderately thermophilic bacterium isolated from hot spring microbial mat.</title>
        <authorList>
            <person name="Hu C.-J."/>
            <person name="Li W.-J."/>
        </authorList>
    </citation>
    <scope>NUCLEOTIDE SEQUENCE [LARGE SCALE GENOMIC DNA]</scope>
    <source>
        <strain evidence="10 11">SYSU G07232</strain>
    </source>
</reference>
<dbReference type="InterPro" id="IPR036890">
    <property type="entry name" value="HATPase_C_sf"/>
</dbReference>
<feature type="modified residue" description="4-aspartylphosphate" evidence="5">
    <location>
        <position position="476"/>
    </location>
</feature>
<dbReference type="Pfam" id="PF00072">
    <property type="entry name" value="Response_reg"/>
    <property type="match status" value="1"/>
</dbReference>
<evidence type="ECO:0000256" key="6">
    <source>
        <dbReference type="SAM" id="Coils"/>
    </source>
</evidence>
<evidence type="ECO:0000256" key="1">
    <source>
        <dbReference type="ARBA" id="ARBA00000085"/>
    </source>
</evidence>
<evidence type="ECO:0000256" key="4">
    <source>
        <dbReference type="ARBA" id="ARBA00023012"/>
    </source>
</evidence>
<dbReference type="Gene3D" id="3.30.450.20">
    <property type="entry name" value="PAS domain"/>
    <property type="match status" value="1"/>
</dbReference>
<dbReference type="InterPro" id="IPR001789">
    <property type="entry name" value="Sig_transdc_resp-reg_receiver"/>
</dbReference>
<dbReference type="RefSeq" id="WP_283741489.1">
    <property type="nucleotide sequence ID" value="NZ_JASJEV010000010.1"/>
</dbReference>
<dbReference type="PROSITE" id="PS50110">
    <property type="entry name" value="RESPONSE_REGULATORY"/>
    <property type="match status" value="2"/>
</dbReference>
<dbReference type="CDD" id="cd00130">
    <property type="entry name" value="PAS"/>
    <property type="match status" value="1"/>
</dbReference>
<feature type="domain" description="Response regulatory" evidence="8">
    <location>
        <begin position="426"/>
        <end position="540"/>
    </location>
</feature>
<evidence type="ECO:0000259" key="9">
    <source>
        <dbReference type="PROSITE" id="PS50112"/>
    </source>
</evidence>
<dbReference type="InterPro" id="IPR036097">
    <property type="entry name" value="HisK_dim/P_sf"/>
</dbReference>
<dbReference type="EC" id="2.7.13.3" evidence="2"/>
<dbReference type="SMART" id="SM00387">
    <property type="entry name" value="HATPase_c"/>
    <property type="match status" value="1"/>
</dbReference>